<feature type="domain" description="Major facilitator superfamily (MFS) profile" evidence="6">
    <location>
        <begin position="1"/>
        <end position="381"/>
    </location>
</feature>
<evidence type="ECO:0000313" key="7">
    <source>
        <dbReference type="EMBL" id="GAA2433523.1"/>
    </source>
</evidence>
<keyword evidence="3 5" id="KW-1133">Transmembrane helix</keyword>
<dbReference type="InterPro" id="IPR052528">
    <property type="entry name" value="Sugar_transport-like"/>
</dbReference>
<proteinExistence type="predicted"/>
<sequence length="381" mass="37904">MAILLAHSVITQLLTFVLRPTMTYRALELHVPSAMLGALAASFAIAPLVLALPAGRLVDRVGERRVMVGGALLLTASSLAFLELGGTVGGLLAASMLLGTGHLGCVVGQQALVANTTGRERYDTAFGHYTFAAALGQSAGPALIALFGGARAIPDTTAIFAWTSGIAAGLVVLSVLLPGSGHAKAAGARAAGGVRVLLRTPGLGRAVLTSCVVLAAVDITLAYLPALGAERGLSSGTVGAFLTIRGLSSMGSRFFLGRLTAAFGRRAVLVTSTIGAAVALALVAFPLPVWAIGALLAVVGFGLGAGQPLTMSWLAESAPPGSRGQAMSLRLAGNRTGQIVIPSVAGLLAAGTGAGGVLLVSALGLGWAGVAARRLPSGPDA</sequence>
<dbReference type="SUPFAM" id="SSF103473">
    <property type="entry name" value="MFS general substrate transporter"/>
    <property type="match status" value="1"/>
</dbReference>
<reference evidence="7 8" key="1">
    <citation type="journal article" date="2019" name="Int. J. Syst. Evol. Microbiol.">
        <title>The Global Catalogue of Microorganisms (GCM) 10K type strain sequencing project: providing services to taxonomists for standard genome sequencing and annotation.</title>
        <authorList>
            <consortium name="The Broad Institute Genomics Platform"/>
            <consortium name="The Broad Institute Genome Sequencing Center for Infectious Disease"/>
            <person name="Wu L."/>
            <person name="Ma J."/>
        </authorList>
    </citation>
    <scope>NUCLEOTIDE SEQUENCE [LARGE SCALE GENOMIC DNA]</scope>
    <source>
        <strain evidence="7 8">JCM 3325</strain>
    </source>
</reference>
<dbReference type="EMBL" id="BAAARW010000020">
    <property type="protein sequence ID" value="GAA2433523.1"/>
    <property type="molecule type" value="Genomic_DNA"/>
</dbReference>
<comment type="subcellular location">
    <subcellularLocation>
        <location evidence="1">Cell membrane</location>
        <topology evidence="1">Multi-pass membrane protein</topology>
    </subcellularLocation>
</comment>
<dbReference type="InterPro" id="IPR036259">
    <property type="entry name" value="MFS_trans_sf"/>
</dbReference>
<dbReference type="InterPro" id="IPR011701">
    <property type="entry name" value="MFS"/>
</dbReference>
<dbReference type="Proteomes" id="UP001501231">
    <property type="component" value="Unassembled WGS sequence"/>
</dbReference>
<evidence type="ECO:0000256" key="5">
    <source>
        <dbReference type="SAM" id="Phobius"/>
    </source>
</evidence>
<evidence type="ECO:0000256" key="1">
    <source>
        <dbReference type="ARBA" id="ARBA00004651"/>
    </source>
</evidence>
<dbReference type="InterPro" id="IPR020846">
    <property type="entry name" value="MFS_dom"/>
</dbReference>
<dbReference type="PANTHER" id="PTHR23526">
    <property type="entry name" value="INTEGRAL MEMBRANE TRANSPORT PROTEIN-RELATED"/>
    <property type="match status" value="1"/>
</dbReference>
<feature type="transmembrane region" description="Helical" evidence="5">
    <location>
        <begin position="126"/>
        <end position="147"/>
    </location>
</feature>
<organism evidence="7 8">
    <name type="scientific">Actinomadura vinacea</name>
    <dbReference type="NCBI Taxonomy" id="115336"/>
    <lineage>
        <taxon>Bacteria</taxon>
        <taxon>Bacillati</taxon>
        <taxon>Actinomycetota</taxon>
        <taxon>Actinomycetes</taxon>
        <taxon>Streptosporangiales</taxon>
        <taxon>Thermomonosporaceae</taxon>
        <taxon>Actinomadura</taxon>
    </lineage>
</organism>
<feature type="transmembrane region" description="Helical" evidence="5">
    <location>
        <begin position="202"/>
        <end position="224"/>
    </location>
</feature>
<name>A0ABN3JKZ0_9ACTN</name>
<dbReference type="Gene3D" id="1.20.1250.20">
    <property type="entry name" value="MFS general substrate transporter like domains"/>
    <property type="match status" value="2"/>
</dbReference>
<dbReference type="PANTHER" id="PTHR23526:SF4">
    <property type="entry name" value="INTEGRAL MEMBRANE TRANSPORT PROTEIN"/>
    <property type="match status" value="1"/>
</dbReference>
<accession>A0ABN3JKZ0</accession>
<dbReference type="PROSITE" id="PS50850">
    <property type="entry name" value="MFS"/>
    <property type="match status" value="1"/>
</dbReference>
<comment type="caution">
    <text evidence="7">The sequence shown here is derived from an EMBL/GenBank/DDBJ whole genome shotgun (WGS) entry which is preliminary data.</text>
</comment>
<feature type="transmembrane region" description="Helical" evidence="5">
    <location>
        <begin position="236"/>
        <end position="256"/>
    </location>
</feature>
<evidence type="ECO:0000256" key="3">
    <source>
        <dbReference type="ARBA" id="ARBA00022989"/>
    </source>
</evidence>
<dbReference type="Pfam" id="PF07690">
    <property type="entry name" value="MFS_1"/>
    <property type="match status" value="1"/>
</dbReference>
<feature type="transmembrane region" description="Helical" evidence="5">
    <location>
        <begin position="336"/>
        <end position="369"/>
    </location>
</feature>
<dbReference type="RefSeq" id="WP_344592659.1">
    <property type="nucleotide sequence ID" value="NZ_BAAARW010000020.1"/>
</dbReference>
<feature type="transmembrane region" description="Helical" evidence="5">
    <location>
        <begin position="33"/>
        <end position="54"/>
    </location>
</feature>
<gene>
    <name evidence="7" type="ORF">GCM10010191_54650</name>
</gene>
<feature type="transmembrane region" description="Helical" evidence="5">
    <location>
        <begin position="66"/>
        <end position="85"/>
    </location>
</feature>
<keyword evidence="4 5" id="KW-0472">Membrane</keyword>
<evidence type="ECO:0000259" key="6">
    <source>
        <dbReference type="PROSITE" id="PS50850"/>
    </source>
</evidence>
<evidence type="ECO:0000256" key="2">
    <source>
        <dbReference type="ARBA" id="ARBA00022692"/>
    </source>
</evidence>
<protein>
    <recommendedName>
        <fullName evidence="6">Major facilitator superfamily (MFS) profile domain-containing protein</fullName>
    </recommendedName>
</protein>
<evidence type="ECO:0000256" key="4">
    <source>
        <dbReference type="ARBA" id="ARBA00023136"/>
    </source>
</evidence>
<evidence type="ECO:0000313" key="8">
    <source>
        <dbReference type="Proteomes" id="UP001501231"/>
    </source>
</evidence>
<feature type="transmembrane region" description="Helical" evidence="5">
    <location>
        <begin position="91"/>
        <end position="114"/>
    </location>
</feature>
<feature type="transmembrane region" description="Helical" evidence="5">
    <location>
        <begin position="159"/>
        <end position="181"/>
    </location>
</feature>
<keyword evidence="2 5" id="KW-0812">Transmembrane</keyword>
<keyword evidence="8" id="KW-1185">Reference proteome</keyword>